<evidence type="ECO:0000256" key="1">
    <source>
        <dbReference type="SAM" id="MobiDB-lite"/>
    </source>
</evidence>
<comment type="caution">
    <text evidence="2">The sequence shown here is derived from an EMBL/GenBank/DDBJ whole genome shotgun (WGS) entry which is preliminary data.</text>
</comment>
<gene>
    <name evidence="2" type="ORF">V6N11_077769</name>
</gene>
<keyword evidence="3" id="KW-1185">Reference proteome</keyword>
<organism evidence="2 3">
    <name type="scientific">Hibiscus sabdariffa</name>
    <name type="common">roselle</name>
    <dbReference type="NCBI Taxonomy" id="183260"/>
    <lineage>
        <taxon>Eukaryota</taxon>
        <taxon>Viridiplantae</taxon>
        <taxon>Streptophyta</taxon>
        <taxon>Embryophyta</taxon>
        <taxon>Tracheophyta</taxon>
        <taxon>Spermatophyta</taxon>
        <taxon>Magnoliopsida</taxon>
        <taxon>eudicotyledons</taxon>
        <taxon>Gunneridae</taxon>
        <taxon>Pentapetalae</taxon>
        <taxon>rosids</taxon>
        <taxon>malvids</taxon>
        <taxon>Malvales</taxon>
        <taxon>Malvaceae</taxon>
        <taxon>Malvoideae</taxon>
        <taxon>Hibiscus</taxon>
    </lineage>
</organism>
<reference evidence="2 3" key="1">
    <citation type="journal article" date="2024" name="G3 (Bethesda)">
        <title>Genome assembly of Hibiscus sabdariffa L. provides insights into metabolisms of medicinal natural products.</title>
        <authorList>
            <person name="Kim T."/>
        </authorList>
    </citation>
    <scope>NUCLEOTIDE SEQUENCE [LARGE SCALE GENOMIC DNA]</scope>
    <source>
        <strain evidence="2">TK-2024</strain>
        <tissue evidence="2">Old leaves</tissue>
    </source>
</reference>
<evidence type="ECO:0000313" key="3">
    <source>
        <dbReference type="Proteomes" id="UP001396334"/>
    </source>
</evidence>
<dbReference type="Proteomes" id="UP001396334">
    <property type="component" value="Unassembled WGS sequence"/>
</dbReference>
<accession>A0ABR2TEZ1</accession>
<dbReference type="EMBL" id="JBBPBN010000006">
    <property type="protein sequence ID" value="KAK9035738.1"/>
    <property type="molecule type" value="Genomic_DNA"/>
</dbReference>
<evidence type="ECO:0000313" key="2">
    <source>
        <dbReference type="EMBL" id="KAK9035738.1"/>
    </source>
</evidence>
<feature type="compositionally biased region" description="Polar residues" evidence="1">
    <location>
        <begin position="64"/>
        <end position="82"/>
    </location>
</feature>
<name>A0ABR2TEZ1_9ROSI</name>
<sequence length="82" mass="9526">MGSSCSRNAKLLMQWFDSRELSQFRNGIRFVERGHMWTGLQTLQTPTLDAKPVLRKLLLDRPSRTPTNLHTQLSYPQQQSKP</sequence>
<proteinExistence type="predicted"/>
<protein>
    <submittedName>
        <fullName evidence="2">Uncharacterized protein</fullName>
    </submittedName>
</protein>
<feature type="region of interest" description="Disordered" evidence="1">
    <location>
        <begin position="60"/>
        <end position="82"/>
    </location>
</feature>